<organism evidence="2">
    <name type="scientific">Mesocestoides corti</name>
    <name type="common">Flatworm</name>
    <dbReference type="NCBI Taxonomy" id="53468"/>
    <lineage>
        <taxon>Eukaryota</taxon>
        <taxon>Metazoa</taxon>
        <taxon>Spiralia</taxon>
        <taxon>Lophotrochozoa</taxon>
        <taxon>Platyhelminthes</taxon>
        <taxon>Cestoda</taxon>
        <taxon>Eucestoda</taxon>
        <taxon>Cyclophyllidea</taxon>
        <taxon>Mesocestoididae</taxon>
        <taxon>Mesocestoides</taxon>
    </lineage>
</organism>
<reference evidence="2" key="1">
    <citation type="submission" date="2019-11" db="UniProtKB">
        <authorList>
            <consortium name="WormBaseParasite"/>
        </authorList>
    </citation>
    <scope>IDENTIFICATION</scope>
</reference>
<feature type="region of interest" description="Disordered" evidence="1">
    <location>
        <begin position="1"/>
        <end position="59"/>
    </location>
</feature>
<proteinExistence type="predicted"/>
<sequence>QQFSWSAGTNVSNGGGPSPRSRELKSTLRSDTRLPSASSPPPSTSSLTNPRILRNPVNDSPSRCKVVALIFLGSPTGVRFGFRRLTFPAEVWRAMAIVLSQHFLSKPSCSVKKKPGVDMSRHYGGVGDAIRPKPVFLERE</sequence>
<feature type="compositionally biased region" description="Polar residues" evidence="1">
    <location>
        <begin position="1"/>
        <end position="12"/>
    </location>
</feature>
<dbReference type="AlphaFoldDB" id="A0A5K3F485"/>
<evidence type="ECO:0000256" key="1">
    <source>
        <dbReference type="SAM" id="MobiDB-lite"/>
    </source>
</evidence>
<accession>A0A5K3F485</accession>
<protein>
    <submittedName>
        <fullName evidence="2">Arrestin_N domain-containing protein</fullName>
    </submittedName>
</protein>
<feature type="compositionally biased region" description="Basic and acidic residues" evidence="1">
    <location>
        <begin position="20"/>
        <end position="32"/>
    </location>
</feature>
<evidence type="ECO:0000313" key="2">
    <source>
        <dbReference type="WBParaSite" id="MCU_004804-RG"/>
    </source>
</evidence>
<name>A0A5K3F485_MESCO</name>
<dbReference type="WBParaSite" id="MCU_004804-RG">
    <property type="protein sequence ID" value="MCU_004804-RG"/>
    <property type="gene ID" value="MCU_004804"/>
</dbReference>